<evidence type="ECO:0000256" key="1">
    <source>
        <dbReference type="SAM" id="Phobius"/>
    </source>
</evidence>
<dbReference type="AlphaFoldDB" id="B0CCA4"/>
<proteinExistence type="predicted"/>
<evidence type="ECO:0000313" key="3">
    <source>
        <dbReference type="Proteomes" id="UP000000268"/>
    </source>
</evidence>
<sequence>MPQRYREEVEALAKALLSSHEKDGLIYSGIATLLMVALTIYWVDGLIRLGLIGG</sequence>
<dbReference type="HOGENOM" id="CLU_3039286_0_0_3"/>
<name>B0CCA4_ACAM1</name>
<dbReference type="KEGG" id="amr:AM1_1768"/>
<organism evidence="2 3">
    <name type="scientific">Acaryochloris marina (strain MBIC 11017)</name>
    <dbReference type="NCBI Taxonomy" id="329726"/>
    <lineage>
        <taxon>Bacteria</taxon>
        <taxon>Bacillati</taxon>
        <taxon>Cyanobacteriota</taxon>
        <taxon>Cyanophyceae</taxon>
        <taxon>Acaryochloridales</taxon>
        <taxon>Acaryochloridaceae</taxon>
        <taxon>Acaryochloris</taxon>
    </lineage>
</organism>
<keyword evidence="1" id="KW-0472">Membrane</keyword>
<reference evidence="2 3" key="1">
    <citation type="journal article" date="2008" name="Proc. Natl. Acad. Sci. U.S.A.">
        <title>Niche adaptation and genome expansion in the chlorophyll d-producing cyanobacterium Acaryochloris marina.</title>
        <authorList>
            <person name="Swingley W.D."/>
            <person name="Chen M."/>
            <person name="Cheung P.C."/>
            <person name="Conrad A.L."/>
            <person name="Dejesa L.C."/>
            <person name="Hao J."/>
            <person name="Honchak B.M."/>
            <person name="Karbach L.E."/>
            <person name="Kurdoglu A."/>
            <person name="Lahiri S."/>
            <person name="Mastrian S.D."/>
            <person name="Miyashita H."/>
            <person name="Page L."/>
            <person name="Ramakrishna P."/>
            <person name="Satoh S."/>
            <person name="Sattley W.M."/>
            <person name="Shimada Y."/>
            <person name="Taylor H.L."/>
            <person name="Tomo T."/>
            <person name="Tsuchiya T."/>
            <person name="Wang Z.T."/>
            <person name="Raymond J."/>
            <person name="Mimuro M."/>
            <person name="Blankenship R.E."/>
            <person name="Touchman J.W."/>
        </authorList>
    </citation>
    <scope>NUCLEOTIDE SEQUENCE [LARGE SCALE GENOMIC DNA]</scope>
    <source>
        <strain evidence="3">MBIC 11017</strain>
    </source>
</reference>
<dbReference type="EMBL" id="CP000828">
    <property type="protein sequence ID" value="ABW26789.1"/>
    <property type="molecule type" value="Genomic_DNA"/>
</dbReference>
<protein>
    <submittedName>
        <fullName evidence="2">Uncharacterized protein</fullName>
    </submittedName>
</protein>
<gene>
    <name evidence="2" type="ordered locus">AM1_1768</name>
</gene>
<dbReference type="RefSeq" id="WP_010467921.1">
    <property type="nucleotide sequence ID" value="NC_009925.1"/>
</dbReference>
<keyword evidence="1" id="KW-0812">Transmembrane</keyword>
<feature type="transmembrane region" description="Helical" evidence="1">
    <location>
        <begin position="24"/>
        <end position="43"/>
    </location>
</feature>
<keyword evidence="3" id="KW-1185">Reference proteome</keyword>
<dbReference type="Proteomes" id="UP000000268">
    <property type="component" value="Chromosome"/>
</dbReference>
<evidence type="ECO:0000313" key="2">
    <source>
        <dbReference type="EMBL" id="ABW26789.1"/>
    </source>
</evidence>
<accession>B0CCA4</accession>
<keyword evidence="1" id="KW-1133">Transmembrane helix</keyword>